<dbReference type="EMBL" id="LT559118">
    <property type="protein sequence ID" value="SBO90583.1"/>
    <property type="molecule type" value="Genomic_DNA"/>
</dbReference>
<feature type="domain" description="RNA ligase" evidence="1">
    <location>
        <begin position="2"/>
        <end position="165"/>
    </location>
</feature>
<dbReference type="InterPro" id="IPR021122">
    <property type="entry name" value="RNA_ligase_dom_REL/Rnl2"/>
</dbReference>
<organism evidence="2">
    <name type="scientific">Nonomuraea gerenzanensis</name>
    <dbReference type="NCBI Taxonomy" id="93944"/>
    <lineage>
        <taxon>Bacteria</taxon>
        <taxon>Bacillati</taxon>
        <taxon>Actinomycetota</taxon>
        <taxon>Actinomycetes</taxon>
        <taxon>Streptosporangiales</taxon>
        <taxon>Streptosporangiaceae</taxon>
        <taxon>Nonomuraea</taxon>
    </lineage>
</organism>
<name>A0A1M4DVK4_9ACTN</name>
<dbReference type="Pfam" id="PF09414">
    <property type="entry name" value="RNA_ligase"/>
    <property type="match status" value="1"/>
</dbReference>
<evidence type="ECO:0000313" key="2">
    <source>
        <dbReference type="EMBL" id="SBO90583.1"/>
    </source>
</evidence>
<dbReference type="AlphaFoldDB" id="A0A1M4DVK4"/>
<gene>
    <name evidence="2" type="ORF">BN4615_P97</name>
</gene>
<dbReference type="SUPFAM" id="SSF56091">
    <property type="entry name" value="DNA ligase/mRNA capping enzyme, catalytic domain"/>
    <property type="match status" value="1"/>
</dbReference>
<reference evidence="2" key="1">
    <citation type="submission" date="2016-04" db="EMBL/GenBank/DDBJ databases">
        <authorList>
            <person name="Evans L.H."/>
            <person name="Alamgir A."/>
            <person name="Owens N."/>
            <person name="Weber N.D."/>
            <person name="Virtaneva K."/>
            <person name="Barbian K."/>
            <person name="Babar A."/>
            <person name="Rosenke K."/>
        </authorList>
    </citation>
    <scope>NUCLEOTIDE SEQUENCE</scope>
    <source>
        <strain evidence="2">Nono1</strain>
    </source>
</reference>
<evidence type="ECO:0000259" key="1">
    <source>
        <dbReference type="Pfam" id="PF09414"/>
    </source>
</evidence>
<accession>A0A1M4DVK4</accession>
<proteinExistence type="predicted"/>
<protein>
    <recommendedName>
        <fullName evidence="1">RNA ligase domain-containing protein</fullName>
    </recommendedName>
</protein>
<sequence>MITEKLDGTNAAIVITEDGQVGAQSRKRLLPMGPRGLDDATWQSEDNYGFAAWVREHRDGLVAELGPGRHHGEWWGAGIQRTYGLKEKRFSLFNTAKWSTQLAAGTSVPGLGVVPVLYQGPYSLISVETALLDLALNGSKAVPGWTRPEGICLYHTAANQIFKVILDK</sequence>